<protein>
    <submittedName>
        <fullName evidence="1">Uncharacterized protein</fullName>
    </submittedName>
</protein>
<name>A0ABS1Z9J0_9GAMM</name>
<proteinExistence type="predicted"/>
<dbReference type="EMBL" id="JAFCXS010000015">
    <property type="protein sequence ID" value="MBM0748993.1"/>
    <property type="molecule type" value="Genomic_DNA"/>
</dbReference>
<reference evidence="1 2" key="1">
    <citation type="submission" date="2021-01" db="EMBL/GenBank/DDBJ databases">
        <title>Complete genome sequence of Pantoea eucrina OB49, a heavy metal tolerant bacterium with PGPR potential isolated from wheat in Algeria.</title>
        <authorList>
            <person name="Lekired A."/>
            <person name="Ouzari I.H."/>
        </authorList>
    </citation>
    <scope>NUCLEOTIDE SEQUENCE [LARGE SCALE GENOMIC DNA]</scope>
    <source>
        <strain evidence="1 2">OB49</strain>
    </source>
</reference>
<dbReference type="Proteomes" id="UP000809137">
    <property type="component" value="Unassembled WGS sequence"/>
</dbReference>
<organism evidence="1 2">
    <name type="scientific">Pantoea eucrina</name>
    <dbReference type="NCBI Taxonomy" id="472693"/>
    <lineage>
        <taxon>Bacteria</taxon>
        <taxon>Pseudomonadati</taxon>
        <taxon>Pseudomonadota</taxon>
        <taxon>Gammaproteobacteria</taxon>
        <taxon>Enterobacterales</taxon>
        <taxon>Erwiniaceae</taxon>
        <taxon>Pantoea</taxon>
    </lineage>
</organism>
<sequence length="130" mass="14072">MKNLFGNVVPMSGLPVDKTVLASSGKSGVQLLDCGEEFQGRYEVVSQGVLVACTDNYAKASDYYFKESARISAESQASYNAKVREAESAGLSGYRVRDYANDRITLSDALAQQNTPRGIPAEFLPAHNPM</sequence>
<dbReference type="RefSeq" id="WP_040113257.1">
    <property type="nucleotide sequence ID" value="NZ_JAFCXS010000015.1"/>
</dbReference>
<keyword evidence="2" id="KW-1185">Reference proteome</keyword>
<accession>A0ABS1Z9J0</accession>
<gene>
    <name evidence="1" type="ORF">JJB79_16510</name>
</gene>
<comment type="caution">
    <text evidence="1">The sequence shown here is derived from an EMBL/GenBank/DDBJ whole genome shotgun (WGS) entry which is preliminary data.</text>
</comment>
<evidence type="ECO:0000313" key="1">
    <source>
        <dbReference type="EMBL" id="MBM0748993.1"/>
    </source>
</evidence>
<evidence type="ECO:0000313" key="2">
    <source>
        <dbReference type="Proteomes" id="UP000809137"/>
    </source>
</evidence>